<dbReference type="STRING" id="210143.A0A1R3G3Z7"/>
<dbReference type="GO" id="GO:0015074">
    <property type="term" value="P:DNA integration"/>
    <property type="evidence" value="ECO:0007669"/>
    <property type="project" value="InterPro"/>
</dbReference>
<dbReference type="InterPro" id="IPR025525">
    <property type="entry name" value="hAT-like_transposase_RNase-H"/>
</dbReference>
<dbReference type="InterPro" id="IPR013103">
    <property type="entry name" value="RVT_2"/>
</dbReference>
<dbReference type="Pfam" id="PF14372">
    <property type="entry name" value="hAT-like_RNase-H"/>
    <property type="match status" value="1"/>
</dbReference>
<dbReference type="PANTHER" id="PTHR23272">
    <property type="entry name" value="BED FINGER-RELATED"/>
    <property type="match status" value="1"/>
</dbReference>
<dbReference type="Gramene" id="OMO52806">
    <property type="protein sequence ID" value="OMO52806"/>
    <property type="gene ID" value="CCACVL1_29077"/>
</dbReference>
<dbReference type="Proteomes" id="UP000188268">
    <property type="component" value="Unassembled WGS sequence"/>
</dbReference>
<dbReference type="Pfam" id="PF07727">
    <property type="entry name" value="RVT_2"/>
    <property type="match status" value="1"/>
</dbReference>
<dbReference type="InterPro" id="IPR054722">
    <property type="entry name" value="PolX-like_BBD"/>
</dbReference>
<dbReference type="InterPro" id="IPR036397">
    <property type="entry name" value="RNaseH_sf"/>
</dbReference>
<dbReference type="CDD" id="cd09272">
    <property type="entry name" value="RNase_HI_RT_Ty1"/>
    <property type="match status" value="1"/>
</dbReference>
<dbReference type="GO" id="GO:0004190">
    <property type="term" value="F:aspartic-type endopeptidase activity"/>
    <property type="evidence" value="ECO:0007669"/>
    <property type="project" value="UniProtKB-KW"/>
</dbReference>
<dbReference type="SUPFAM" id="SSF56672">
    <property type="entry name" value="DNA/RNA polymerases"/>
    <property type="match status" value="1"/>
</dbReference>
<proteinExistence type="predicted"/>
<dbReference type="EMBL" id="AWWV01015409">
    <property type="protein sequence ID" value="OMO52806.1"/>
    <property type="molecule type" value="Genomic_DNA"/>
</dbReference>
<organism evidence="3 4">
    <name type="scientific">Corchorus capsularis</name>
    <name type="common">Jute</name>
    <dbReference type="NCBI Taxonomy" id="210143"/>
    <lineage>
        <taxon>Eukaryota</taxon>
        <taxon>Viridiplantae</taxon>
        <taxon>Streptophyta</taxon>
        <taxon>Embryophyta</taxon>
        <taxon>Tracheophyta</taxon>
        <taxon>Spermatophyta</taxon>
        <taxon>Magnoliopsida</taxon>
        <taxon>eudicotyledons</taxon>
        <taxon>Gunneridae</taxon>
        <taxon>Pentapetalae</taxon>
        <taxon>rosids</taxon>
        <taxon>malvids</taxon>
        <taxon>Malvales</taxon>
        <taxon>Malvaceae</taxon>
        <taxon>Grewioideae</taxon>
        <taxon>Apeibeae</taxon>
        <taxon>Corchorus</taxon>
    </lineage>
</organism>
<dbReference type="InterPro" id="IPR001584">
    <property type="entry name" value="Integrase_cat-core"/>
</dbReference>
<name>A0A1R3G3Z7_COCAP</name>
<dbReference type="PANTHER" id="PTHR23272:SF167">
    <property type="entry name" value="ZINC FINGER BED DOMAIN-CONTAINING PROTEIN RICESLEEPER 2-LIKE"/>
    <property type="match status" value="1"/>
</dbReference>
<dbReference type="OrthoDB" id="1922611at2759"/>
<evidence type="ECO:0000313" key="3">
    <source>
        <dbReference type="EMBL" id="OMO52806.1"/>
    </source>
</evidence>
<feature type="domain" description="Integrase catalytic" evidence="2">
    <location>
        <begin position="536"/>
        <end position="633"/>
    </location>
</feature>
<dbReference type="AlphaFoldDB" id="A0A1R3G3Z7"/>
<evidence type="ECO:0000313" key="4">
    <source>
        <dbReference type="Proteomes" id="UP000188268"/>
    </source>
</evidence>
<keyword evidence="1" id="KW-0064">Aspartyl protease</keyword>
<reference evidence="3 4" key="1">
    <citation type="submission" date="2013-09" db="EMBL/GenBank/DDBJ databases">
        <title>Corchorus capsularis genome sequencing.</title>
        <authorList>
            <person name="Alam M."/>
            <person name="Haque M.S."/>
            <person name="Islam M.S."/>
            <person name="Emdad E.M."/>
            <person name="Islam M.M."/>
            <person name="Ahmed B."/>
            <person name="Halim A."/>
            <person name="Hossen Q.M.M."/>
            <person name="Hossain M.Z."/>
            <person name="Ahmed R."/>
            <person name="Khan M.M."/>
            <person name="Islam R."/>
            <person name="Rashid M.M."/>
            <person name="Khan S.A."/>
            <person name="Rahman M.S."/>
            <person name="Alam M."/>
        </authorList>
    </citation>
    <scope>NUCLEOTIDE SEQUENCE [LARGE SCALE GENOMIC DNA]</scope>
    <source>
        <strain evidence="4">cv. CVL-1</strain>
        <tissue evidence="3">Whole seedling</tissue>
    </source>
</reference>
<protein>
    <submittedName>
        <fullName evidence="3">Integrase, catalytic core</fullName>
    </submittedName>
</protein>
<dbReference type="PROSITE" id="PS50994">
    <property type="entry name" value="INTEGRASE"/>
    <property type="match status" value="1"/>
</dbReference>
<dbReference type="SUPFAM" id="SSF53098">
    <property type="entry name" value="Ribonuclease H-like"/>
    <property type="match status" value="2"/>
</dbReference>
<accession>A0A1R3G3Z7</accession>
<comment type="caution">
    <text evidence="3">The sequence shown here is derived from an EMBL/GenBank/DDBJ whole genome shotgun (WGS) entry which is preliminary data.</text>
</comment>
<dbReference type="InterPro" id="IPR012337">
    <property type="entry name" value="RNaseH-like_sf"/>
</dbReference>
<keyword evidence="1" id="KW-0645">Protease</keyword>
<dbReference type="GO" id="GO:0003677">
    <property type="term" value="F:DNA binding"/>
    <property type="evidence" value="ECO:0007669"/>
    <property type="project" value="InterPro"/>
</dbReference>
<evidence type="ECO:0000259" key="2">
    <source>
        <dbReference type="PROSITE" id="PS50994"/>
    </source>
</evidence>
<dbReference type="InterPro" id="IPR043502">
    <property type="entry name" value="DNA/RNA_pol_sf"/>
</dbReference>
<dbReference type="Pfam" id="PF22936">
    <property type="entry name" value="Pol_BBD"/>
    <property type="match status" value="1"/>
</dbReference>
<keyword evidence="4" id="KW-1185">Reference proteome</keyword>
<dbReference type="Gene3D" id="3.30.420.10">
    <property type="entry name" value="Ribonuclease H-like superfamily/Ribonuclease H"/>
    <property type="match status" value="1"/>
</dbReference>
<sequence length="907" mass="104154">MEYENININLESTNNTALQQEPLAIHDDDEVEEVEVGSSSSRKRRRTCSKFDPLKLRELVIAAIIIHNLHLSFMEYKGITALLSYCLDGHGLSMVSRNTAKADMLKLHATEKGRVKSSLEDAPVQDGLKEVDEAITKVRESIKYVKGSKVRKQKFLECVNLVSLNSKRGLRQDAPTRWNSTFLMLQSAIYFRKTLSHLEISDSNYRHCHNKDEWDRSEKLCTFLGDSYDVNCVFSGTKYPTSNLYFPAIYSVRVSLQAHLNGTDEFMKNMAARMFTKFEKYWSDFSIIVAIACVLDPHYKLSYVEWVYKKLYGAYSDEFKKEFDLQEALYEVDMKKSQLELYLKEKKEDRRRELNVINFWRANLLVPGLMFQNNERYGHYKSECLANLDGKDREMSNFAEKEEEESILMVCHVKEETQSNMWYLDSGCSNHMSGDKEAFSKLDESFRSTVKLGDNSKVSIMGKGKSCFSAQLVDEAWLWHFRYGHLNFGGLKTLQQKNMVNGLPQITIPFEEKSEAFACFKSFKVLVEKEASCPIKVLRTDRGGEYTSDEFAIFCDTHGIKRQLTTAYTPKHNGVCERKNRAILNMVRTFLRRSGVPKTFLLEAVNWSIHILNRSPTLAVQNITSEEAWYKMRPNVYHFRIFGCIAFAHIPDTKRKKLDDKVQNSSPIFQLDVKSAFLHGDLNEQVFIDQPPGYVKFAEQHKVYKLKKAFYGLKQAPRACTPTKVGLKLVRDPEGTNVDKTLSKQIVESLMYLTAIRPNIMHAIKGNVFMFGSGAISWSFKKQSIVTLSTTEAEFVAATPCAYQAIWLRNILEELHFKQGRAIAIYCDNNSAIKLSKNHVLHGRSKHIDVKFHFLRDLTKDEVIDLFYCKSEDQITNIMTKPIEVCCISEIKGVAWSLHFGGAGQVN</sequence>
<evidence type="ECO:0000256" key="1">
    <source>
        <dbReference type="ARBA" id="ARBA00022750"/>
    </source>
</evidence>
<gene>
    <name evidence="3" type="ORF">CCACVL1_29077</name>
</gene>
<keyword evidence="1" id="KW-0378">Hydrolase</keyword>